<evidence type="ECO:0000259" key="3">
    <source>
        <dbReference type="Pfam" id="PF25597"/>
    </source>
</evidence>
<dbReference type="Gramene" id="evm.model.03.1890">
    <property type="protein sequence ID" value="cds.evm.model.03.1890"/>
    <property type="gene ID" value="evm.TU.03.1890"/>
</dbReference>
<proteinExistence type="predicted"/>
<feature type="compositionally biased region" description="Polar residues" evidence="1">
    <location>
        <begin position="151"/>
        <end position="172"/>
    </location>
</feature>
<dbReference type="OMA" id="LIANCTW"/>
<evidence type="ECO:0008006" key="6">
    <source>
        <dbReference type="Google" id="ProtNLM"/>
    </source>
</evidence>
<dbReference type="PANTHER" id="PTHR11439:SF455">
    <property type="entry name" value="RLK (RECEPTOR-LIKE PROTEIN KINASE) 8, PUTATIVE-RELATED"/>
    <property type="match status" value="1"/>
</dbReference>
<dbReference type="EnsemblPlants" id="evm.model.03.1890">
    <property type="protein sequence ID" value="cds.evm.model.03.1890"/>
    <property type="gene ID" value="evm.TU.03.1890"/>
</dbReference>
<protein>
    <recommendedName>
        <fullName evidence="6">Reverse transcriptase Ty1/copia-type domain-containing protein</fullName>
    </recommendedName>
</protein>
<organism evidence="4 5">
    <name type="scientific">Cannabis sativa</name>
    <name type="common">Hemp</name>
    <name type="synonym">Marijuana</name>
    <dbReference type="NCBI Taxonomy" id="3483"/>
    <lineage>
        <taxon>Eukaryota</taxon>
        <taxon>Viridiplantae</taxon>
        <taxon>Streptophyta</taxon>
        <taxon>Embryophyta</taxon>
        <taxon>Tracheophyta</taxon>
        <taxon>Spermatophyta</taxon>
        <taxon>Magnoliopsida</taxon>
        <taxon>eudicotyledons</taxon>
        <taxon>Gunneridae</taxon>
        <taxon>Pentapetalae</taxon>
        <taxon>rosids</taxon>
        <taxon>fabids</taxon>
        <taxon>Rosales</taxon>
        <taxon>Cannabaceae</taxon>
        <taxon>Cannabis</taxon>
    </lineage>
</organism>
<name>A0A803P722_CANSA</name>
<sequence>MKLTYHYNARMKPLNHFRYIHNRLPTPVLSLKSPIEVLFNITPDYTKFKVFGYVCYPNNRPYNKHKLEFKSTPCTFIGYSLNHKGYKCLDPSGRLYIYRDVILDESKFPTLITDTSPPESSESSESHTLSQIPIASHNYSAEFLFPHDIPTASSNHNASPPSQTHNNTTIFPSATLPVSSLPVPTPTPIPTSEPLPDHAAPQRPATSPLSPTQSAPTATAPTVSLSEEILALKRNKTYTLVKLPPGRTTIGCNWVYRIKKDSDGNVIKLKARLVGKGFHQQLGFDFTKTFSPVVKPVTIRVVLTLALHKVKRILRYLSGTMDYRIHLTKLESLDLTAFCDADWATDPDDRRSTSGFAIFFGSNIIAWKWKKQHTVSRSSTEAEFQSLAHTVTKLTWLHSLLTELHLTLPRPPIVWCDNLSTILLTANPILHARTKHIELDLYFVLEKILLHLVQVKHVPTIDQVADGLTKSISSQLFSSFRHKLTIGDATYAKFEGAC</sequence>
<reference evidence="4" key="1">
    <citation type="submission" date="2018-11" db="EMBL/GenBank/DDBJ databases">
        <authorList>
            <person name="Grassa J C."/>
        </authorList>
    </citation>
    <scope>NUCLEOTIDE SEQUENCE [LARGE SCALE GENOMIC DNA]</scope>
</reference>
<evidence type="ECO:0000259" key="2">
    <source>
        <dbReference type="Pfam" id="PF07727"/>
    </source>
</evidence>
<dbReference type="AlphaFoldDB" id="A0A803P722"/>
<evidence type="ECO:0000313" key="4">
    <source>
        <dbReference type="EnsemblPlants" id="cds.evm.model.03.1890"/>
    </source>
</evidence>
<dbReference type="CDD" id="cd09272">
    <property type="entry name" value="RNase_HI_RT_Ty1"/>
    <property type="match status" value="1"/>
</dbReference>
<dbReference type="Proteomes" id="UP000596661">
    <property type="component" value="Chromosome 3"/>
</dbReference>
<feature type="compositionally biased region" description="Pro residues" evidence="1">
    <location>
        <begin position="183"/>
        <end position="193"/>
    </location>
</feature>
<keyword evidence="5" id="KW-1185">Reference proteome</keyword>
<evidence type="ECO:0000256" key="1">
    <source>
        <dbReference type="SAM" id="MobiDB-lite"/>
    </source>
</evidence>
<feature type="domain" description="Retroviral polymerase SH3-like" evidence="3">
    <location>
        <begin position="54"/>
        <end position="111"/>
    </location>
</feature>
<dbReference type="InterPro" id="IPR013103">
    <property type="entry name" value="RVT_2"/>
</dbReference>
<evidence type="ECO:0000313" key="5">
    <source>
        <dbReference type="Proteomes" id="UP000596661"/>
    </source>
</evidence>
<feature type="compositionally biased region" description="Low complexity" evidence="1">
    <location>
        <begin position="204"/>
        <end position="220"/>
    </location>
</feature>
<reference evidence="4" key="2">
    <citation type="submission" date="2021-03" db="UniProtKB">
        <authorList>
            <consortium name="EnsemblPlants"/>
        </authorList>
    </citation>
    <scope>IDENTIFICATION</scope>
</reference>
<accession>A0A803P722</accession>
<feature type="region of interest" description="Disordered" evidence="1">
    <location>
        <begin position="150"/>
        <end position="220"/>
    </location>
</feature>
<feature type="domain" description="Reverse transcriptase Ty1/copia-type" evidence="2">
    <location>
        <begin position="235"/>
        <end position="313"/>
    </location>
</feature>
<dbReference type="InterPro" id="IPR043502">
    <property type="entry name" value="DNA/RNA_pol_sf"/>
</dbReference>
<dbReference type="EMBL" id="UZAU01000339">
    <property type="status" value="NOT_ANNOTATED_CDS"/>
    <property type="molecule type" value="Genomic_DNA"/>
</dbReference>
<dbReference type="InterPro" id="IPR057670">
    <property type="entry name" value="SH3_retrovirus"/>
</dbReference>
<dbReference type="Pfam" id="PF07727">
    <property type="entry name" value="RVT_2"/>
    <property type="match status" value="1"/>
</dbReference>
<dbReference type="SUPFAM" id="SSF56672">
    <property type="entry name" value="DNA/RNA polymerases"/>
    <property type="match status" value="1"/>
</dbReference>
<dbReference type="Pfam" id="PF25597">
    <property type="entry name" value="SH3_retrovirus"/>
    <property type="match status" value="1"/>
</dbReference>
<dbReference type="PANTHER" id="PTHR11439">
    <property type="entry name" value="GAG-POL-RELATED RETROTRANSPOSON"/>
    <property type="match status" value="1"/>
</dbReference>